<protein>
    <recommendedName>
        <fullName evidence="1">Type VI lipoprotein IgE-like C-terminal domain-containing protein</fullName>
    </recommendedName>
</protein>
<organism evidence="2 3">
    <name type="scientific">Piscirickettsia litoralis</name>
    <dbReference type="NCBI Taxonomy" id="1891921"/>
    <lineage>
        <taxon>Bacteria</taxon>
        <taxon>Pseudomonadati</taxon>
        <taxon>Pseudomonadota</taxon>
        <taxon>Gammaproteobacteria</taxon>
        <taxon>Thiotrichales</taxon>
        <taxon>Piscirickettsiaceae</taxon>
        <taxon>Piscirickettsia</taxon>
    </lineage>
</organism>
<dbReference type="RefSeq" id="WP_069312008.1">
    <property type="nucleotide sequence ID" value="NZ_MDTU01000001.1"/>
</dbReference>
<comment type="caution">
    <text evidence="2">The sequence shown here is derived from an EMBL/GenBank/DDBJ whole genome shotgun (WGS) entry which is preliminary data.</text>
</comment>
<dbReference type="Pfam" id="PF22361">
    <property type="entry name" value="IglE_N"/>
    <property type="match status" value="1"/>
</dbReference>
<evidence type="ECO:0000313" key="2">
    <source>
        <dbReference type="EMBL" id="ODN42210.1"/>
    </source>
</evidence>
<dbReference type="EMBL" id="MDTU01000001">
    <property type="protein sequence ID" value="ODN42210.1"/>
    <property type="molecule type" value="Genomic_DNA"/>
</dbReference>
<sequence>MKIKQWSFLVVALFALTLTGCSLFTTKQKKIQLTIDSSALSNNAKVFYVMVKATDKNGFLTDSYDTLYNQLFTSATLYRSVIKPGQTLTADIPVTTSKDFGVYFFFTNPTDRWKVLITQPIPDDYTVKLGVNGITDTSAD</sequence>
<name>A0ABX3A152_9GAMM</name>
<dbReference type="InterPro" id="IPR054378">
    <property type="entry name" value="IgE-like_C"/>
</dbReference>
<gene>
    <name evidence="2" type="ORF">BGC07_03745</name>
</gene>
<dbReference type="Proteomes" id="UP000094329">
    <property type="component" value="Unassembled WGS sequence"/>
</dbReference>
<accession>A0ABX3A152</accession>
<feature type="domain" description="Type VI lipoprotein IgE-like C-terminal" evidence="1">
    <location>
        <begin position="48"/>
        <end position="129"/>
    </location>
</feature>
<dbReference type="PROSITE" id="PS51257">
    <property type="entry name" value="PROKAR_LIPOPROTEIN"/>
    <property type="match status" value="1"/>
</dbReference>
<evidence type="ECO:0000313" key="3">
    <source>
        <dbReference type="Proteomes" id="UP000094329"/>
    </source>
</evidence>
<evidence type="ECO:0000259" key="1">
    <source>
        <dbReference type="Pfam" id="PF22361"/>
    </source>
</evidence>
<reference evidence="2 3" key="1">
    <citation type="submission" date="2016-08" db="EMBL/GenBank/DDBJ databases">
        <title>Draft genome sequence of Candidatus Piscirickettsia litoralis, from seawater.</title>
        <authorList>
            <person name="Wan X."/>
            <person name="Lee A.J."/>
            <person name="Hou S."/>
            <person name="Donachie S.P."/>
        </authorList>
    </citation>
    <scope>NUCLEOTIDE SEQUENCE [LARGE SCALE GENOMIC DNA]</scope>
    <source>
        <strain evidence="2 3">Y2</strain>
    </source>
</reference>
<keyword evidence="3" id="KW-1185">Reference proteome</keyword>
<proteinExistence type="predicted"/>